<dbReference type="Proteomes" id="UP000064967">
    <property type="component" value="Chromosome"/>
</dbReference>
<feature type="domain" description="RNA polymerase sigma factor 70 region 4 type 2" evidence="7">
    <location>
        <begin position="120"/>
        <end position="169"/>
    </location>
</feature>
<dbReference type="Gene3D" id="1.10.10.10">
    <property type="entry name" value="Winged helix-like DNA-binding domain superfamily/Winged helix DNA-binding domain"/>
    <property type="match status" value="1"/>
</dbReference>
<protein>
    <submittedName>
        <fullName evidence="8">RNA polymerase sigma factor RpoE</fullName>
    </submittedName>
</protein>
<dbReference type="InterPro" id="IPR013249">
    <property type="entry name" value="RNA_pol_sigma70_r4_t2"/>
</dbReference>
<reference evidence="8 9" key="1">
    <citation type="submission" date="2015-08" db="EMBL/GenBank/DDBJ databases">
        <authorList>
            <person name="Babu N.S."/>
            <person name="Beckwith C.J."/>
            <person name="Beseler K.G."/>
            <person name="Brison A."/>
            <person name="Carone J.V."/>
            <person name="Caskin T.P."/>
            <person name="Diamond M."/>
            <person name="Durham M.E."/>
            <person name="Foxe J.M."/>
            <person name="Go M."/>
            <person name="Henderson B.A."/>
            <person name="Jones I.B."/>
            <person name="McGettigan J.A."/>
            <person name="Micheletti S.J."/>
            <person name="Nasrallah M.E."/>
            <person name="Ortiz D."/>
            <person name="Piller C.R."/>
            <person name="Privatt S.R."/>
            <person name="Schneider S.L."/>
            <person name="Sharp S."/>
            <person name="Smith T.C."/>
            <person name="Stanton J.D."/>
            <person name="Ullery H.E."/>
            <person name="Wilson R.J."/>
            <person name="Serrano M.G."/>
            <person name="Buck G."/>
            <person name="Lee V."/>
            <person name="Wang Y."/>
            <person name="Carvalho R."/>
            <person name="Voegtly L."/>
            <person name="Shi R."/>
            <person name="Duckworth R."/>
            <person name="Johnson A."/>
            <person name="Loviza R."/>
            <person name="Walstead R."/>
            <person name="Shah Z."/>
            <person name="Kiflezghi M."/>
            <person name="Wade K."/>
            <person name="Ball S.L."/>
            <person name="Bradley K.W."/>
            <person name="Asai D.J."/>
            <person name="Bowman C.A."/>
            <person name="Russell D.A."/>
            <person name="Pope W.H."/>
            <person name="Jacobs-Sera D."/>
            <person name="Hendrix R.W."/>
            <person name="Hatfull G.F."/>
        </authorList>
    </citation>
    <scope>NUCLEOTIDE SEQUENCE [LARGE SCALE GENOMIC DNA]</scope>
    <source>
        <strain evidence="8 9">DSM 27648</strain>
    </source>
</reference>
<accession>A0A0K1QEY9</accession>
<evidence type="ECO:0000259" key="6">
    <source>
        <dbReference type="Pfam" id="PF04542"/>
    </source>
</evidence>
<dbReference type="Pfam" id="PF08281">
    <property type="entry name" value="Sigma70_r4_2"/>
    <property type="match status" value="1"/>
</dbReference>
<keyword evidence="2" id="KW-0805">Transcription regulation</keyword>
<dbReference type="PANTHER" id="PTHR43133">
    <property type="entry name" value="RNA POLYMERASE ECF-TYPE SIGMA FACTO"/>
    <property type="match status" value="1"/>
</dbReference>
<dbReference type="KEGG" id="llu:AKJ09_10951"/>
<dbReference type="InterPro" id="IPR013325">
    <property type="entry name" value="RNA_pol_sigma_r2"/>
</dbReference>
<dbReference type="SUPFAM" id="SSF88659">
    <property type="entry name" value="Sigma3 and sigma4 domains of RNA polymerase sigma factors"/>
    <property type="match status" value="1"/>
</dbReference>
<keyword evidence="9" id="KW-1185">Reference proteome</keyword>
<sequence length="185" mass="21238">MLMTGAEAPVVDAQATRKARFRGMVGDHFSDIWRFLRHLGVVAHGVDDAAQEVFLIAWQRLDEIQPGSERPFLFTTAFRIAQASRRRVRREVPDEDVESTLDASSPTPEQQLDDKQARDLAHRLLKGLEEELRVVFVLYEIEGFTMQKIAELTEVPRGTVASRLRRAREIFQARFDRYMTPRGGQ</sequence>
<keyword evidence="4" id="KW-0804">Transcription</keyword>
<dbReference type="InterPro" id="IPR007627">
    <property type="entry name" value="RNA_pol_sigma70_r2"/>
</dbReference>
<evidence type="ECO:0000256" key="2">
    <source>
        <dbReference type="ARBA" id="ARBA00023015"/>
    </source>
</evidence>
<gene>
    <name evidence="8" type="ORF">AKJ09_10951</name>
</gene>
<feature type="compositionally biased region" description="Polar residues" evidence="5">
    <location>
        <begin position="101"/>
        <end position="110"/>
    </location>
</feature>
<feature type="region of interest" description="Disordered" evidence="5">
    <location>
        <begin position="89"/>
        <end position="115"/>
    </location>
</feature>
<dbReference type="NCBIfam" id="TIGR02937">
    <property type="entry name" value="sigma70-ECF"/>
    <property type="match status" value="1"/>
</dbReference>
<evidence type="ECO:0000256" key="1">
    <source>
        <dbReference type="ARBA" id="ARBA00010641"/>
    </source>
</evidence>
<evidence type="ECO:0000313" key="8">
    <source>
        <dbReference type="EMBL" id="AKV04288.1"/>
    </source>
</evidence>
<dbReference type="Pfam" id="PF04542">
    <property type="entry name" value="Sigma70_r2"/>
    <property type="match status" value="1"/>
</dbReference>
<dbReference type="InterPro" id="IPR014284">
    <property type="entry name" value="RNA_pol_sigma-70_dom"/>
</dbReference>
<organism evidence="8 9">
    <name type="scientific">Labilithrix luteola</name>
    <dbReference type="NCBI Taxonomy" id="1391654"/>
    <lineage>
        <taxon>Bacteria</taxon>
        <taxon>Pseudomonadati</taxon>
        <taxon>Myxococcota</taxon>
        <taxon>Polyangia</taxon>
        <taxon>Polyangiales</taxon>
        <taxon>Labilitrichaceae</taxon>
        <taxon>Labilithrix</taxon>
    </lineage>
</organism>
<dbReference type="InterPro" id="IPR039425">
    <property type="entry name" value="RNA_pol_sigma-70-like"/>
</dbReference>
<evidence type="ECO:0000313" key="9">
    <source>
        <dbReference type="Proteomes" id="UP000064967"/>
    </source>
</evidence>
<evidence type="ECO:0000256" key="5">
    <source>
        <dbReference type="SAM" id="MobiDB-lite"/>
    </source>
</evidence>
<dbReference type="STRING" id="1391654.AKJ09_10951"/>
<dbReference type="CDD" id="cd06171">
    <property type="entry name" value="Sigma70_r4"/>
    <property type="match status" value="1"/>
</dbReference>
<dbReference type="GO" id="GO:0016987">
    <property type="term" value="F:sigma factor activity"/>
    <property type="evidence" value="ECO:0007669"/>
    <property type="project" value="UniProtKB-KW"/>
</dbReference>
<dbReference type="GO" id="GO:0006352">
    <property type="term" value="P:DNA-templated transcription initiation"/>
    <property type="evidence" value="ECO:0007669"/>
    <property type="project" value="InterPro"/>
</dbReference>
<keyword evidence="3" id="KW-0731">Sigma factor</keyword>
<dbReference type="Gene3D" id="1.10.1740.10">
    <property type="match status" value="1"/>
</dbReference>
<evidence type="ECO:0000256" key="4">
    <source>
        <dbReference type="ARBA" id="ARBA00023163"/>
    </source>
</evidence>
<name>A0A0K1QEY9_9BACT</name>
<dbReference type="AlphaFoldDB" id="A0A0K1QEY9"/>
<dbReference type="SUPFAM" id="SSF88946">
    <property type="entry name" value="Sigma2 domain of RNA polymerase sigma factors"/>
    <property type="match status" value="1"/>
</dbReference>
<proteinExistence type="inferred from homology"/>
<feature type="domain" description="RNA polymerase sigma-70 region 2" evidence="6">
    <location>
        <begin position="25"/>
        <end position="90"/>
    </location>
</feature>
<dbReference type="EMBL" id="CP012333">
    <property type="protein sequence ID" value="AKV04288.1"/>
    <property type="molecule type" value="Genomic_DNA"/>
</dbReference>
<evidence type="ECO:0000259" key="7">
    <source>
        <dbReference type="Pfam" id="PF08281"/>
    </source>
</evidence>
<dbReference type="GO" id="GO:0003677">
    <property type="term" value="F:DNA binding"/>
    <property type="evidence" value="ECO:0007669"/>
    <property type="project" value="InterPro"/>
</dbReference>
<dbReference type="PANTHER" id="PTHR43133:SF25">
    <property type="entry name" value="RNA POLYMERASE SIGMA FACTOR RFAY-RELATED"/>
    <property type="match status" value="1"/>
</dbReference>
<dbReference type="InterPro" id="IPR013324">
    <property type="entry name" value="RNA_pol_sigma_r3/r4-like"/>
</dbReference>
<dbReference type="InterPro" id="IPR036388">
    <property type="entry name" value="WH-like_DNA-bd_sf"/>
</dbReference>
<comment type="similarity">
    <text evidence="1">Belongs to the sigma-70 factor family. ECF subfamily.</text>
</comment>
<evidence type="ECO:0000256" key="3">
    <source>
        <dbReference type="ARBA" id="ARBA00023082"/>
    </source>
</evidence>